<evidence type="ECO:0000313" key="4">
    <source>
        <dbReference type="Proteomes" id="UP000229894"/>
    </source>
</evidence>
<name>A0A2M7BV24_9BACT</name>
<keyword evidence="2" id="KW-1133">Transmembrane helix</keyword>
<keyword evidence="2" id="KW-0472">Membrane</keyword>
<dbReference type="EMBL" id="PEUX01000012">
    <property type="protein sequence ID" value="PIV10432.1"/>
    <property type="molecule type" value="Genomic_DNA"/>
</dbReference>
<dbReference type="PROSITE" id="PS51257">
    <property type="entry name" value="PROKAR_LIPOPROTEIN"/>
    <property type="match status" value="1"/>
</dbReference>
<keyword evidence="2" id="KW-0812">Transmembrane</keyword>
<evidence type="ECO:0000313" key="3">
    <source>
        <dbReference type="EMBL" id="PIV10432.1"/>
    </source>
</evidence>
<dbReference type="AlphaFoldDB" id="A0A2M7BV24"/>
<protein>
    <submittedName>
        <fullName evidence="3">Uncharacterized protein</fullName>
    </submittedName>
</protein>
<accession>A0A2M7BV24</accession>
<evidence type="ECO:0000256" key="2">
    <source>
        <dbReference type="SAM" id="Phobius"/>
    </source>
</evidence>
<organism evidence="3 4">
    <name type="scientific">Candidatus Portnoybacteria bacterium CG03_land_8_20_14_0_80_41_10</name>
    <dbReference type="NCBI Taxonomy" id="1974808"/>
    <lineage>
        <taxon>Bacteria</taxon>
        <taxon>Candidatus Portnoyibacteriota</taxon>
    </lineage>
</organism>
<gene>
    <name evidence="3" type="ORF">COS49_00535</name>
</gene>
<dbReference type="Proteomes" id="UP000229894">
    <property type="component" value="Unassembled WGS sequence"/>
</dbReference>
<comment type="caution">
    <text evidence="3">The sequence shown here is derived from an EMBL/GenBank/DDBJ whole genome shotgun (WGS) entry which is preliminary data.</text>
</comment>
<proteinExistence type="predicted"/>
<feature type="region of interest" description="Disordered" evidence="1">
    <location>
        <begin position="91"/>
        <end position="123"/>
    </location>
</feature>
<evidence type="ECO:0000256" key="1">
    <source>
        <dbReference type="SAM" id="MobiDB-lite"/>
    </source>
</evidence>
<feature type="compositionally biased region" description="Basic and acidic residues" evidence="1">
    <location>
        <begin position="102"/>
        <end position="113"/>
    </location>
</feature>
<sequence>MSLSKFLEKIQNKPRYIRFQILCLTVFACMFLIVSLWVVSLKHSLPGTAEKTNQSIGKIKEEIGKETPSLKEIFQASIGVFFEKNSLLEEETVSGESQPEPAQKDEDIFEKRTIKPAKLPLSD</sequence>
<reference evidence="4" key="1">
    <citation type="submission" date="2017-09" db="EMBL/GenBank/DDBJ databases">
        <title>Depth-based differentiation of microbial function through sediment-hosted aquifers and enrichment of novel symbionts in the deep terrestrial subsurface.</title>
        <authorList>
            <person name="Probst A.J."/>
            <person name="Ladd B."/>
            <person name="Jarett J.K."/>
            <person name="Geller-Mcgrath D.E."/>
            <person name="Sieber C.M.K."/>
            <person name="Emerson J.B."/>
            <person name="Anantharaman K."/>
            <person name="Thomas B.C."/>
            <person name="Malmstrom R."/>
            <person name="Stieglmeier M."/>
            <person name="Klingl A."/>
            <person name="Woyke T."/>
            <person name="Ryan C.M."/>
            <person name="Banfield J.F."/>
        </authorList>
    </citation>
    <scope>NUCLEOTIDE SEQUENCE [LARGE SCALE GENOMIC DNA]</scope>
</reference>
<feature type="transmembrane region" description="Helical" evidence="2">
    <location>
        <begin position="21"/>
        <end position="39"/>
    </location>
</feature>